<dbReference type="GO" id="GO:0106310">
    <property type="term" value="F:protein serine kinase activity"/>
    <property type="evidence" value="ECO:0007669"/>
    <property type="project" value="UniProtKB-UniRule"/>
</dbReference>
<evidence type="ECO:0000256" key="6">
    <source>
        <dbReference type="ARBA" id="ARBA00023108"/>
    </source>
</evidence>
<dbReference type="InterPro" id="IPR011009">
    <property type="entry name" value="Kinase-like_dom_sf"/>
</dbReference>
<dbReference type="GO" id="GO:0004705">
    <property type="term" value="F:JUN kinase activity"/>
    <property type="evidence" value="ECO:0007669"/>
    <property type="project" value="Ensembl"/>
</dbReference>
<dbReference type="GO" id="GO:0016607">
    <property type="term" value="C:nuclear speck"/>
    <property type="evidence" value="ECO:0007669"/>
    <property type="project" value="Ensembl"/>
</dbReference>
<dbReference type="GO" id="GO:0048511">
    <property type="term" value="P:rhythmic process"/>
    <property type="evidence" value="ECO:0007669"/>
    <property type="project" value="UniProtKB-KW"/>
</dbReference>
<dbReference type="AlphaFoldDB" id="A0A8D2ASR0"/>
<comment type="catalytic activity">
    <reaction evidence="7">
        <text>L-threonyl-[protein] + ATP = O-phospho-L-threonyl-[protein] + ADP + H(+)</text>
        <dbReference type="Rhea" id="RHEA:46608"/>
        <dbReference type="Rhea" id="RHEA-COMP:11060"/>
        <dbReference type="Rhea" id="RHEA-COMP:11605"/>
        <dbReference type="ChEBI" id="CHEBI:15378"/>
        <dbReference type="ChEBI" id="CHEBI:30013"/>
        <dbReference type="ChEBI" id="CHEBI:30616"/>
        <dbReference type="ChEBI" id="CHEBI:61977"/>
        <dbReference type="ChEBI" id="CHEBI:456216"/>
        <dbReference type="EC" id="2.7.11.24"/>
    </reaction>
</comment>
<dbReference type="PROSITE" id="PS50011">
    <property type="entry name" value="PROTEIN_KINASE_DOM"/>
    <property type="match status" value="1"/>
</dbReference>
<keyword evidence="4 9" id="KW-0547">Nucleotide-binding</keyword>
<dbReference type="Ensembl" id="ENSSVLT00005006972.1">
    <property type="protein sequence ID" value="ENSSVLP00005006259.1"/>
    <property type="gene ID" value="ENSSVLG00005005069.1"/>
</dbReference>
<dbReference type="GO" id="GO:0034614">
    <property type="term" value="P:cellular response to reactive oxygen species"/>
    <property type="evidence" value="ECO:0007669"/>
    <property type="project" value="Ensembl"/>
</dbReference>
<dbReference type="InterPro" id="IPR000719">
    <property type="entry name" value="Prot_kinase_dom"/>
</dbReference>
<accession>A0A8D2ASR0</accession>
<sequence length="299" mass="33949">MELMDANLCQVIHMELDHERMSYLLYQMLCGIKHLHSAGIIHRDLKPSNIVVKSDCTLKILTLAWPVQHSSWAWATKRMVIDIWSVGCIMGELVKGCVIFQGTDRILPQDLDPVIEQLGTPSAEFMKKLQPTVRNYVENRPKYPGIKFEELFPDWIFPSESERDKIKTSQARDLLSKMLVIDPDKRISVDEALRHPYITVWYDPTEAEAPPPQIYDAQLEEREQPQLKKLIYKEVMDWEERSKNGVVKDQPSDAAVSSNATPSQSSSINDISSMSTEQTLASDTDSSLDASTGPLEGCR</sequence>
<evidence type="ECO:0000256" key="4">
    <source>
        <dbReference type="ARBA" id="ARBA00022741"/>
    </source>
</evidence>
<dbReference type="Gene3D" id="1.10.510.10">
    <property type="entry name" value="Transferase(Phosphotransferase) domain 1"/>
    <property type="match status" value="1"/>
</dbReference>
<evidence type="ECO:0000256" key="5">
    <source>
        <dbReference type="ARBA" id="ARBA00022840"/>
    </source>
</evidence>
<dbReference type="GO" id="GO:0061157">
    <property type="term" value="P:mRNA destabilization"/>
    <property type="evidence" value="ECO:0007669"/>
    <property type="project" value="Ensembl"/>
</dbReference>
<gene>
    <name evidence="12" type="primary">MAPK9</name>
</gene>
<dbReference type="FunFam" id="1.10.510.10:FF:000508">
    <property type="entry name" value="Mitogen-activated protein kinase"/>
    <property type="match status" value="1"/>
</dbReference>
<evidence type="ECO:0000256" key="3">
    <source>
        <dbReference type="ARBA" id="ARBA00022553"/>
    </source>
</evidence>
<comment type="cofactor">
    <cofactor evidence="1 9">
        <name>Mg(2+)</name>
        <dbReference type="ChEBI" id="CHEBI:18420"/>
    </cofactor>
</comment>
<keyword evidence="9" id="KW-0808">Transferase</keyword>
<keyword evidence="6" id="KW-0090">Biological rhythms</keyword>
<feature type="domain" description="Protein kinase" evidence="11">
    <location>
        <begin position="1"/>
        <end position="198"/>
    </location>
</feature>
<evidence type="ECO:0000256" key="8">
    <source>
        <dbReference type="ARBA" id="ARBA00048312"/>
    </source>
</evidence>
<keyword evidence="5 9" id="KW-0067">ATP-binding</keyword>
<reference evidence="12" key="1">
    <citation type="submission" date="2025-08" db="UniProtKB">
        <authorList>
            <consortium name="Ensembl"/>
        </authorList>
    </citation>
    <scope>IDENTIFICATION</scope>
</reference>
<dbReference type="PANTHER" id="PTHR24055">
    <property type="entry name" value="MITOGEN-ACTIVATED PROTEIN KINASE"/>
    <property type="match status" value="1"/>
</dbReference>
<keyword evidence="3 9" id="KW-0597">Phosphoprotein</keyword>
<comment type="similarity">
    <text evidence="2 9">Belongs to the protein kinase superfamily. CMGC Ser/Thr protein kinase family. MAP kinase subfamily.</text>
</comment>
<comment type="catalytic activity">
    <reaction evidence="8">
        <text>L-seryl-[protein] + ATP = O-phospho-L-seryl-[protein] + ADP + H(+)</text>
        <dbReference type="Rhea" id="RHEA:17989"/>
        <dbReference type="Rhea" id="RHEA-COMP:9863"/>
        <dbReference type="Rhea" id="RHEA-COMP:11604"/>
        <dbReference type="ChEBI" id="CHEBI:15378"/>
        <dbReference type="ChEBI" id="CHEBI:29999"/>
        <dbReference type="ChEBI" id="CHEBI:30616"/>
        <dbReference type="ChEBI" id="CHEBI:83421"/>
        <dbReference type="ChEBI" id="CHEBI:456216"/>
        <dbReference type="EC" id="2.7.11.24"/>
    </reaction>
</comment>
<dbReference type="Pfam" id="PF00069">
    <property type="entry name" value="Pkinase"/>
    <property type="match status" value="2"/>
</dbReference>
<dbReference type="GO" id="GO:0005524">
    <property type="term" value="F:ATP binding"/>
    <property type="evidence" value="ECO:0007669"/>
    <property type="project" value="UniProtKB-UniRule"/>
</dbReference>
<keyword evidence="9" id="KW-0418">Kinase</keyword>
<dbReference type="GO" id="GO:0005886">
    <property type="term" value="C:plasma membrane"/>
    <property type="evidence" value="ECO:0007669"/>
    <property type="project" value="Ensembl"/>
</dbReference>
<dbReference type="Proteomes" id="UP000694564">
    <property type="component" value="Chromosome 6"/>
</dbReference>
<organism evidence="12 13">
    <name type="scientific">Sciurus vulgaris</name>
    <name type="common">Eurasian red squirrel</name>
    <dbReference type="NCBI Taxonomy" id="55149"/>
    <lineage>
        <taxon>Eukaryota</taxon>
        <taxon>Metazoa</taxon>
        <taxon>Chordata</taxon>
        <taxon>Craniata</taxon>
        <taxon>Vertebrata</taxon>
        <taxon>Euteleostomi</taxon>
        <taxon>Mammalia</taxon>
        <taxon>Eutheria</taxon>
        <taxon>Euarchontoglires</taxon>
        <taxon>Glires</taxon>
        <taxon>Rodentia</taxon>
        <taxon>Sciuromorpha</taxon>
        <taxon>Sciuridae</taxon>
        <taxon>Sciurinae</taxon>
        <taxon>Sciurini</taxon>
        <taxon>Sciurus</taxon>
    </lineage>
</organism>
<dbReference type="GO" id="GO:0090594">
    <property type="term" value="P:inflammatory response to wounding"/>
    <property type="evidence" value="ECO:0007669"/>
    <property type="project" value="Ensembl"/>
</dbReference>
<dbReference type="PROSITE" id="PS00108">
    <property type="entry name" value="PROTEIN_KINASE_ST"/>
    <property type="match status" value="1"/>
</dbReference>
<evidence type="ECO:0000256" key="2">
    <source>
        <dbReference type="ARBA" id="ARBA00008832"/>
    </source>
</evidence>
<reference evidence="12" key="2">
    <citation type="submission" date="2025-09" db="UniProtKB">
        <authorList>
            <consortium name="Ensembl"/>
        </authorList>
    </citation>
    <scope>IDENTIFICATION</scope>
</reference>
<evidence type="ECO:0000256" key="1">
    <source>
        <dbReference type="ARBA" id="ARBA00001946"/>
    </source>
</evidence>
<keyword evidence="9" id="KW-0460">Magnesium</keyword>
<comment type="subcellular location">
    <subcellularLocation>
        <location evidence="9">Cytoplasm</location>
    </subcellularLocation>
</comment>
<feature type="region of interest" description="Disordered" evidence="10">
    <location>
        <begin position="242"/>
        <end position="299"/>
    </location>
</feature>
<dbReference type="GO" id="GO:0010744">
    <property type="term" value="P:positive regulation of macrophage derived foam cell differentiation"/>
    <property type="evidence" value="ECO:0007669"/>
    <property type="project" value="Ensembl"/>
</dbReference>
<dbReference type="InterPro" id="IPR008351">
    <property type="entry name" value="MAPK_JNK"/>
</dbReference>
<proteinExistence type="inferred from homology"/>
<keyword evidence="13" id="KW-1185">Reference proteome</keyword>
<dbReference type="GO" id="GO:1900017">
    <property type="term" value="P:positive regulation of cytokine production involved in inflammatory response"/>
    <property type="evidence" value="ECO:0007669"/>
    <property type="project" value="Ensembl"/>
</dbReference>
<dbReference type="EC" id="2.7.11.24" evidence="9"/>
<evidence type="ECO:0000256" key="10">
    <source>
        <dbReference type="SAM" id="MobiDB-lite"/>
    </source>
</evidence>
<evidence type="ECO:0000313" key="12">
    <source>
        <dbReference type="Ensembl" id="ENSSVLP00005006259.1"/>
    </source>
</evidence>
<name>A0A8D2ASR0_SCIVU</name>
<dbReference type="SUPFAM" id="SSF56112">
    <property type="entry name" value="Protein kinase-like (PK-like)"/>
    <property type="match status" value="1"/>
</dbReference>
<dbReference type="GO" id="GO:0005829">
    <property type="term" value="C:cytosol"/>
    <property type="evidence" value="ECO:0007669"/>
    <property type="project" value="Ensembl"/>
</dbReference>
<dbReference type="InterPro" id="IPR008271">
    <property type="entry name" value="Ser/Thr_kinase_AS"/>
</dbReference>
<dbReference type="InterPro" id="IPR050117">
    <property type="entry name" value="MAPK"/>
</dbReference>
<evidence type="ECO:0000256" key="7">
    <source>
        <dbReference type="ARBA" id="ARBA00047592"/>
    </source>
</evidence>
<dbReference type="SMART" id="SM00220">
    <property type="entry name" value="S_TKc"/>
    <property type="match status" value="1"/>
</dbReference>
<feature type="compositionally biased region" description="Low complexity" evidence="10">
    <location>
        <begin position="263"/>
        <end position="292"/>
    </location>
</feature>
<dbReference type="OrthoDB" id="192887at2759"/>
<dbReference type="PRINTS" id="PR01772">
    <property type="entry name" value="JNKMAPKINASE"/>
</dbReference>
<dbReference type="GeneTree" id="ENSGT00940000158327"/>
<protein>
    <recommendedName>
        <fullName evidence="9">Stress-activated protein kinase JNK</fullName>
        <ecNumber evidence="9">2.7.11.24</ecNumber>
    </recommendedName>
</protein>
<evidence type="ECO:0000313" key="13">
    <source>
        <dbReference type="Proteomes" id="UP000694564"/>
    </source>
</evidence>
<evidence type="ECO:0000256" key="9">
    <source>
        <dbReference type="RuleBase" id="RU368052"/>
    </source>
</evidence>
<dbReference type="Gene3D" id="3.30.200.20">
    <property type="entry name" value="Phosphorylase Kinase, domain 1"/>
    <property type="match status" value="1"/>
</dbReference>
<keyword evidence="9" id="KW-0723">Serine/threonine-protein kinase</keyword>
<comment type="function">
    <text evidence="9">Responds to activation by environmental stress and pro-inflammatory cytokines by phosphorylating a number of transcription factors, and thus regulates transcriptional activity.</text>
</comment>
<evidence type="ECO:0000259" key="11">
    <source>
        <dbReference type="PROSITE" id="PS50011"/>
    </source>
</evidence>